<protein>
    <submittedName>
        <fullName evidence="4">Uncharacterized protein LOC103510441 isoform X1</fullName>
    </submittedName>
</protein>
<gene>
    <name evidence="4" type="primary">LOC103510441</name>
</gene>
<feature type="signal peptide" evidence="2">
    <location>
        <begin position="1"/>
        <end position="18"/>
    </location>
</feature>
<accession>A0A1S3D320</accession>
<feature type="compositionally biased region" description="Gly residues" evidence="1">
    <location>
        <begin position="180"/>
        <end position="193"/>
    </location>
</feature>
<keyword evidence="2" id="KW-0732">Signal</keyword>
<dbReference type="AlphaFoldDB" id="A0A1S3D320"/>
<dbReference type="PaxDb" id="121845-A0A1S3D320"/>
<dbReference type="Proteomes" id="UP000079169">
    <property type="component" value="Unplaced"/>
</dbReference>
<feature type="compositionally biased region" description="Polar residues" evidence="1">
    <location>
        <begin position="194"/>
        <end position="209"/>
    </location>
</feature>
<evidence type="ECO:0000256" key="1">
    <source>
        <dbReference type="SAM" id="MobiDB-lite"/>
    </source>
</evidence>
<name>A0A1S3D320_DIACI</name>
<feature type="region of interest" description="Disordered" evidence="1">
    <location>
        <begin position="234"/>
        <end position="264"/>
    </location>
</feature>
<feature type="region of interest" description="Disordered" evidence="1">
    <location>
        <begin position="88"/>
        <end position="161"/>
    </location>
</feature>
<dbReference type="KEGG" id="dci:103510441"/>
<feature type="compositionally biased region" description="Low complexity" evidence="1">
    <location>
        <begin position="131"/>
        <end position="140"/>
    </location>
</feature>
<dbReference type="RefSeq" id="XP_008473319.1">
    <property type="nucleotide sequence ID" value="XM_008475097.3"/>
</dbReference>
<sequence length="264" mass="28877">MFVLSVLGCSIVLTAVTATEVKPAEDLIQPAAAKITPDGLVVFRFKREPQIPREPLQKMNRAMTFTGFMPNGGMTAFSAAADSYQPRPSWYSKPIGPADTLTPPMESDQPAQPEQEEPMWAKKPKKKPYHPSKYYPSQTTQDEDEEEYEAPSRSKSRGGSATASFNAWFPILFGNFPGNGQFGRNGGQEGSKQGGQDSNYPNSRSSEYPGQTVIANSVSNGKGGVASSHAVAYGYRPEGRNYGNTEVEMAPKTMQPSQQHQSYY</sequence>
<feature type="compositionally biased region" description="Polar residues" evidence="1">
    <location>
        <begin position="254"/>
        <end position="264"/>
    </location>
</feature>
<proteinExistence type="predicted"/>
<keyword evidence="3" id="KW-1185">Reference proteome</keyword>
<feature type="region of interest" description="Disordered" evidence="1">
    <location>
        <begin position="179"/>
        <end position="209"/>
    </location>
</feature>
<organism evidence="3 4">
    <name type="scientific">Diaphorina citri</name>
    <name type="common">Asian citrus psyllid</name>
    <dbReference type="NCBI Taxonomy" id="121845"/>
    <lineage>
        <taxon>Eukaryota</taxon>
        <taxon>Metazoa</taxon>
        <taxon>Ecdysozoa</taxon>
        <taxon>Arthropoda</taxon>
        <taxon>Hexapoda</taxon>
        <taxon>Insecta</taxon>
        <taxon>Pterygota</taxon>
        <taxon>Neoptera</taxon>
        <taxon>Paraneoptera</taxon>
        <taxon>Hemiptera</taxon>
        <taxon>Sternorrhyncha</taxon>
        <taxon>Psylloidea</taxon>
        <taxon>Psyllidae</taxon>
        <taxon>Diaphorininae</taxon>
        <taxon>Diaphorina</taxon>
    </lineage>
</organism>
<feature type="chain" id="PRO_5010349686" evidence="2">
    <location>
        <begin position="19"/>
        <end position="264"/>
    </location>
</feature>
<evidence type="ECO:0000313" key="3">
    <source>
        <dbReference type="Proteomes" id="UP000079169"/>
    </source>
</evidence>
<reference evidence="4" key="1">
    <citation type="submission" date="2025-08" db="UniProtKB">
        <authorList>
            <consortium name="RefSeq"/>
        </authorList>
    </citation>
    <scope>IDENTIFICATION</scope>
</reference>
<dbReference type="GeneID" id="103510441"/>
<evidence type="ECO:0000256" key="2">
    <source>
        <dbReference type="SAM" id="SignalP"/>
    </source>
</evidence>
<evidence type="ECO:0000313" key="4">
    <source>
        <dbReference type="RefSeq" id="XP_008473319.1"/>
    </source>
</evidence>